<dbReference type="Pfam" id="PF15102">
    <property type="entry name" value="TMEM154"/>
    <property type="match status" value="1"/>
</dbReference>
<dbReference type="EMBL" id="CAKKLH010000053">
    <property type="protein sequence ID" value="CAH0101153.1"/>
    <property type="molecule type" value="Genomic_DNA"/>
</dbReference>
<evidence type="ECO:0000313" key="3">
    <source>
        <dbReference type="EMBL" id="CAH0101153.1"/>
    </source>
</evidence>
<keyword evidence="1" id="KW-0472">Membrane</keyword>
<gene>
    <name evidence="3" type="ORF">DGAL_LOCUS3481</name>
</gene>
<feature type="signal peptide" evidence="2">
    <location>
        <begin position="1"/>
        <end position="30"/>
    </location>
</feature>
<evidence type="ECO:0000256" key="1">
    <source>
        <dbReference type="SAM" id="Phobius"/>
    </source>
</evidence>
<dbReference type="AlphaFoldDB" id="A0A8J2WGW9"/>
<name>A0A8J2WGW9_9CRUS</name>
<feature type="transmembrane region" description="Helical" evidence="1">
    <location>
        <begin position="103"/>
        <end position="125"/>
    </location>
</feature>
<comment type="caution">
    <text evidence="3">The sequence shown here is derived from an EMBL/GenBank/DDBJ whole genome shotgun (WGS) entry which is preliminary data.</text>
</comment>
<sequence length="236" mass="26802">MFDFGSSALSRCGRLLCLLVVYYWLPGQDCSFVNSHRDYGSRLTTKIPLFHRSIPNSTLSSSTKFTKYLSTLPSTRQPSIMTTSYRKSRELEESDDIQSSTTIIITSCLVALIILLIIVGAIFMLKIFRKRRNANKVASAILERDQQQQNRVDYNNLTQSSNSISRSEPEVDCCYENLEAEPSAPDLETIVSPVYATEEYLPRCSIIVEDYANTFHSVEFLDCDQPPAYTDLNFNE</sequence>
<keyword evidence="1" id="KW-1133">Transmembrane helix</keyword>
<dbReference type="InterPro" id="IPR028064">
    <property type="entry name" value="TMEM154"/>
</dbReference>
<keyword evidence="1" id="KW-0812">Transmembrane</keyword>
<evidence type="ECO:0000313" key="4">
    <source>
        <dbReference type="Proteomes" id="UP000789390"/>
    </source>
</evidence>
<reference evidence="3" key="1">
    <citation type="submission" date="2021-11" db="EMBL/GenBank/DDBJ databases">
        <authorList>
            <person name="Schell T."/>
        </authorList>
    </citation>
    <scope>NUCLEOTIDE SEQUENCE</scope>
    <source>
        <strain evidence="3">M5</strain>
    </source>
</reference>
<keyword evidence="4" id="KW-1185">Reference proteome</keyword>
<evidence type="ECO:0000256" key="2">
    <source>
        <dbReference type="SAM" id="SignalP"/>
    </source>
</evidence>
<organism evidence="3 4">
    <name type="scientific">Daphnia galeata</name>
    <dbReference type="NCBI Taxonomy" id="27404"/>
    <lineage>
        <taxon>Eukaryota</taxon>
        <taxon>Metazoa</taxon>
        <taxon>Ecdysozoa</taxon>
        <taxon>Arthropoda</taxon>
        <taxon>Crustacea</taxon>
        <taxon>Branchiopoda</taxon>
        <taxon>Diplostraca</taxon>
        <taxon>Cladocera</taxon>
        <taxon>Anomopoda</taxon>
        <taxon>Daphniidae</taxon>
        <taxon>Daphnia</taxon>
    </lineage>
</organism>
<feature type="chain" id="PRO_5035198732" evidence="2">
    <location>
        <begin position="31"/>
        <end position="236"/>
    </location>
</feature>
<keyword evidence="2" id="KW-0732">Signal</keyword>
<accession>A0A8J2WGW9</accession>
<dbReference type="OrthoDB" id="6382011at2759"/>
<dbReference type="Proteomes" id="UP000789390">
    <property type="component" value="Unassembled WGS sequence"/>
</dbReference>
<protein>
    <submittedName>
        <fullName evidence="3">Uncharacterized protein</fullName>
    </submittedName>
</protein>
<proteinExistence type="predicted"/>